<protein>
    <submittedName>
        <fullName evidence="13">TonB-dependent receptor</fullName>
    </submittedName>
</protein>
<dbReference type="Gene3D" id="2.170.130.10">
    <property type="entry name" value="TonB-dependent receptor, plug domain"/>
    <property type="match status" value="1"/>
</dbReference>
<dbReference type="PROSITE" id="PS52016">
    <property type="entry name" value="TONB_DEPENDENT_REC_3"/>
    <property type="match status" value="1"/>
</dbReference>
<dbReference type="InterPro" id="IPR039426">
    <property type="entry name" value="TonB-dep_rcpt-like"/>
</dbReference>
<dbReference type="PANTHER" id="PTHR30069:SF40">
    <property type="entry name" value="TONB-DEPENDENT RECEPTOR NMB0964-RELATED"/>
    <property type="match status" value="1"/>
</dbReference>
<dbReference type="SUPFAM" id="SSF56935">
    <property type="entry name" value="Porins"/>
    <property type="match status" value="1"/>
</dbReference>
<name>A0A5C6UNU4_9SPHN</name>
<organism evidence="13 14">
    <name type="scientific">Flavisphingopyxis soli</name>
    <dbReference type="NCBI Taxonomy" id="2601267"/>
    <lineage>
        <taxon>Bacteria</taxon>
        <taxon>Pseudomonadati</taxon>
        <taxon>Pseudomonadota</taxon>
        <taxon>Alphaproteobacteria</taxon>
        <taxon>Sphingomonadales</taxon>
        <taxon>Sphingopyxidaceae</taxon>
        <taxon>Flavisphingopyxis</taxon>
    </lineage>
</organism>
<evidence type="ECO:0000313" key="13">
    <source>
        <dbReference type="EMBL" id="TXC73776.1"/>
    </source>
</evidence>
<evidence type="ECO:0000259" key="12">
    <source>
        <dbReference type="Pfam" id="PF07715"/>
    </source>
</evidence>
<evidence type="ECO:0000256" key="2">
    <source>
        <dbReference type="ARBA" id="ARBA00022448"/>
    </source>
</evidence>
<dbReference type="Gene3D" id="2.40.170.20">
    <property type="entry name" value="TonB-dependent receptor, beta-barrel domain"/>
    <property type="match status" value="1"/>
</dbReference>
<keyword evidence="3 8" id="KW-1134">Transmembrane beta strand</keyword>
<gene>
    <name evidence="13" type="ORF">FSZ31_03335</name>
</gene>
<dbReference type="GO" id="GO:0044718">
    <property type="term" value="P:siderophore transmembrane transport"/>
    <property type="evidence" value="ECO:0007669"/>
    <property type="project" value="TreeGrafter"/>
</dbReference>
<sequence>MYAKPLSSTLALAIALSLPTAVLAQTEGAAAQAPGDAPAVKGDFHDNGPAIVVVGKAGARPDFLSGVDQLDKAELTQAIRPSLGETLAHSPGVSATSFGPSASRPILRGLQGERVRVLTDGIGAIDVSNTSVDHAVVVDPLLAERVEILRGPQSLLYGSAAIGGIVNVVSKRIPRRVPDEPIHVDALASYGSAADERSIAAAADVPVSDRIVVHADGSYLKTGDIRIGGYALSPEARREALATAALLGPPDPANPDAIDFAANAAIKGRLPNTASETWTAAVSAAYIGDGGNFGLAYSHYDSLYGVPVRYATRPGQDQEAPRLALAQDRIDARAEIDAGGALIDRIAMRYAYADYRHSELARDGAVGTTFYNKGMEGRIELVQALRGGWTGTSGAAFNLRDFNVVGDEAFLPANTTANVSLFSVQQLDLDPVKLEAGARFEHVTLASQPTATQLQFFDGTKRFETLSASLGASYAVTPDWRIGLNLSRDERAPAAEELFANGPHAGTQTYEIGNPGLKVEKSWGIEALLRGGTDDYHFELSAYHTWFSNFVYDAQTGAVIDGLPVFKNTQGNARLYGFEAQASAVVARFGDSRVSLDGLADLVRNPIDGVGTAPRIPPLRLLGGIAFNAPRFDLRGEVEWVDKQTRIADFETPTAGYTLTNIEANWRPWGSDRPVTLALSANNIFDVDARRHSSYLKDFAPLSGRDIRISARISL</sequence>
<feature type="domain" description="TonB-dependent receptor plug" evidence="12">
    <location>
        <begin position="66"/>
        <end position="165"/>
    </location>
</feature>
<feature type="domain" description="TonB-dependent receptor-like beta-barrel" evidence="11">
    <location>
        <begin position="284"/>
        <end position="684"/>
    </location>
</feature>
<comment type="caution">
    <text evidence="13">The sequence shown here is derived from an EMBL/GenBank/DDBJ whole genome shotgun (WGS) entry which is preliminary data.</text>
</comment>
<dbReference type="GO" id="GO:0015344">
    <property type="term" value="F:siderophore uptake transmembrane transporter activity"/>
    <property type="evidence" value="ECO:0007669"/>
    <property type="project" value="TreeGrafter"/>
</dbReference>
<evidence type="ECO:0000256" key="7">
    <source>
        <dbReference type="ARBA" id="ARBA00023237"/>
    </source>
</evidence>
<comment type="subcellular location">
    <subcellularLocation>
        <location evidence="1 8">Cell outer membrane</location>
        <topology evidence="1 8">Multi-pass membrane protein</topology>
    </subcellularLocation>
</comment>
<evidence type="ECO:0000256" key="6">
    <source>
        <dbReference type="ARBA" id="ARBA00023136"/>
    </source>
</evidence>
<dbReference type="OrthoDB" id="9795928at2"/>
<evidence type="ECO:0000259" key="11">
    <source>
        <dbReference type="Pfam" id="PF00593"/>
    </source>
</evidence>
<feature type="signal peptide" evidence="10">
    <location>
        <begin position="1"/>
        <end position="24"/>
    </location>
</feature>
<keyword evidence="4 8" id="KW-0812">Transmembrane</keyword>
<dbReference type="EMBL" id="VOPY01000001">
    <property type="protein sequence ID" value="TXC73776.1"/>
    <property type="molecule type" value="Genomic_DNA"/>
</dbReference>
<dbReference type="InterPro" id="IPR037066">
    <property type="entry name" value="Plug_dom_sf"/>
</dbReference>
<keyword evidence="7 8" id="KW-0998">Cell outer membrane</keyword>
<evidence type="ECO:0000256" key="8">
    <source>
        <dbReference type="PROSITE-ProRule" id="PRU01360"/>
    </source>
</evidence>
<dbReference type="InterPro" id="IPR000531">
    <property type="entry name" value="Beta-barrel_TonB"/>
</dbReference>
<keyword evidence="2 8" id="KW-0813">Transport</keyword>
<evidence type="ECO:0000313" key="14">
    <source>
        <dbReference type="Proteomes" id="UP000321129"/>
    </source>
</evidence>
<dbReference type="Pfam" id="PF00593">
    <property type="entry name" value="TonB_dep_Rec_b-barrel"/>
    <property type="match status" value="1"/>
</dbReference>
<keyword evidence="5 9" id="KW-0798">TonB box</keyword>
<dbReference type="CDD" id="cd01347">
    <property type="entry name" value="ligand_gated_channel"/>
    <property type="match status" value="1"/>
</dbReference>
<evidence type="ECO:0000256" key="3">
    <source>
        <dbReference type="ARBA" id="ARBA00022452"/>
    </source>
</evidence>
<dbReference type="Proteomes" id="UP000321129">
    <property type="component" value="Unassembled WGS sequence"/>
</dbReference>
<evidence type="ECO:0000256" key="1">
    <source>
        <dbReference type="ARBA" id="ARBA00004571"/>
    </source>
</evidence>
<reference evidence="13 14" key="1">
    <citation type="submission" date="2019-08" db="EMBL/GenBank/DDBJ databases">
        <title>Sphingorhabdus soil sp. nov., isolated from arctic soil.</title>
        <authorList>
            <person name="Liu Y."/>
        </authorList>
    </citation>
    <scope>NUCLEOTIDE SEQUENCE [LARGE SCALE GENOMIC DNA]</scope>
    <source>
        <strain evidence="13 14">D-2Q-5-6</strain>
    </source>
</reference>
<dbReference type="InterPro" id="IPR036942">
    <property type="entry name" value="Beta-barrel_TonB_sf"/>
</dbReference>
<evidence type="ECO:0000256" key="9">
    <source>
        <dbReference type="RuleBase" id="RU003357"/>
    </source>
</evidence>
<dbReference type="PANTHER" id="PTHR30069">
    <property type="entry name" value="TONB-DEPENDENT OUTER MEMBRANE RECEPTOR"/>
    <property type="match status" value="1"/>
</dbReference>
<evidence type="ECO:0000256" key="5">
    <source>
        <dbReference type="ARBA" id="ARBA00023077"/>
    </source>
</evidence>
<evidence type="ECO:0000256" key="10">
    <source>
        <dbReference type="SAM" id="SignalP"/>
    </source>
</evidence>
<dbReference type="RefSeq" id="WP_147121613.1">
    <property type="nucleotide sequence ID" value="NZ_VOPY01000001.1"/>
</dbReference>
<accession>A0A5C6UNU4</accession>
<dbReference type="InterPro" id="IPR012910">
    <property type="entry name" value="Plug_dom"/>
</dbReference>
<proteinExistence type="inferred from homology"/>
<dbReference type="GO" id="GO:0009279">
    <property type="term" value="C:cell outer membrane"/>
    <property type="evidence" value="ECO:0007669"/>
    <property type="project" value="UniProtKB-SubCell"/>
</dbReference>
<dbReference type="AlphaFoldDB" id="A0A5C6UNU4"/>
<keyword evidence="13" id="KW-0675">Receptor</keyword>
<keyword evidence="10" id="KW-0732">Signal</keyword>
<keyword evidence="14" id="KW-1185">Reference proteome</keyword>
<keyword evidence="6 8" id="KW-0472">Membrane</keyword>
<evidence type="ECO:0000256" key="4">
    <source>
        <dbReference type="ARBA" id="ARBA00022692"/>
    </source>
</evidence>
<comment type="similarity">
    <text evidence="8 9">Belongs to the TonB-dependent receptor family.</text>
</comment>
<dbReference type="Pfam" id="PF07715">
    <property type="entry name" value="Plug"/>
    <property type="match status" value="1"/>
</dbReference>
<feature type="chain" id="PRO_5022971828" evidence="10">
    <location>
        <begin position="25"/>
        <end position="715"/>
    </location>
</feature>